<evidence type="ECO:0000313" key="2">
    <source>
        <dbReference type="EMBL" id="PPQ79250.1"/>
    </source>
</evidence>
<evidence type="ECO:0000256" key="1">
    <source>
        <dbReference type="SAM" id="MobiDB-lite"/>
    </source>
</evidence>
<gene>
    <name evidence="2" type="ORF">CVT24_007508</name>
</gene>
<organism evidence="2 3">
    <name type="scientific">Panaeolus cyanescens</name>
    <dbReference type="NCBI Taxonomy" id="181874"/>
    <lineage>
        <taxon>Eukaryota</taxon>
        <taxon>Fungi</taxon>
        <taxon>Dikarya</taxon>
        <taxon>Basidiomycota</taxon>
        <taxon>Agaricomycotina</taxon>
        <taxon>Agaricomycetes</taxon>
        <taxon>Agaricomycetidae</taxon>
        <taxon>Agaricales</taxon>
        <taxon>Agaricineae</taxon>
        <taxon>Galeropsidaceae</taxon>
        <taxon>Panaeolus</taxon>
    </lineage>
</organism>
<dbReference type="InterPro" id="IPR036910">
    <property type="entry name" value="HMG_box_dom_sf"/>
</dbReference>
<feature type="region of interest" description="Disordered" evidence="1">
    <location>
        <begin position="359"/>
        <end position="485"/>
    </location>
</feature>
<proteinExistence type="predicted"/>
<dbReference type="EMBL" id="NHTK01005424">
    <property type="protein sequence ID" value="PPQ79250.1"/>
    <property type="molecule type" value="Genomic_DNA"/>
</dbReference>
<feature type="compositionally biased region" description="Basic and acidic residues" evidence="1">
    <location>
        <begin position="29"/>
        <end position="47"/>
    </location>
</feature>
<comment type="caution">
    <text evidence="2">The sequence shown here is derived from an EMBL/GenBank/DDBJ whole genome shotgun (WGS) entry which is preliminary data.</text>
</comment>
<sequence length="485" mass="54758">MERLKSINRTLLVRPAARRVRRLTKRVKKVETPAERKARKEKRAQHEAELSADLRAIHALIWQKAHDLQHQYQDHSIEYYHRLIMQSKTARSKPRKLSEWSAFVSMEVKRLNDEAEKEEGGKRLKSSHLSKELSERWAAMSAEERTAATAKHIEEYERQRELDTVGKHNVNIRAFHDTKRNCEQLQANCTALHARTGVEIFFIAVRSELENFNKPFFFATSTRIKDFFNSVLNTNIADMSLRMEAYMISGVEGVTKSYAHNLVRFKSEIARLIHAKLNEAAGYIVPKMIYVNFASRMTLVHRIVVEGWPLKKFCNPSEIGARADLEVLFQSLQNNNTRFKRLDDSEYEEFCLTYQQTLPSDGAEPGDIVPGSNASATTPEPTRDNEPAPNDSSTVPDMQAPVFPPPSATTSSALTPSSLPNHPPPDIVAPPPKRRKTSDSFVSCLIGGADGVMVESVTKARKPRKDKGVARGSRGGKGKENSRPT</sequence>
<feature type="compositionally biased region" description="Pro residues" evidence="1">
    <location>
        <begin position="421"/>
        <end position="431"/>
    </location>
</feature>
<protein>
    <submittedName>
        <fullName evidence="2">Uncharacterized protein</fullName>
    </submittedName>
</protein>
<feature type="region of interest" description="Disordered" evidence="1">
    <location>
        <begin position="28"/>
        <end position="47"/>
    </location>
</feature>
<dbReference type="AlphaFoldDB" id="A0A409WLF1"/>
<dbReference type="Proteomes" id="UP000284842">
    <property type="component" value="Unassembled WGS sequence"/>
</dbReference>
<dbReference type="STRING" id="181874.A0A409WLF1"/>
<dbReference type="InParanoid" id="A0A409WLF1"/>
<keyword evidence="3" id="KW-1185">Reference proteome</keyword>
<accession>A0A409WLF1</accession>
<reference evidence="2 3" key="1">
    <citation type="journal article" date="2018" name="Evol. Lett.">
        <title>Horizontal gene cluster transfer increased hallucinogenic mushroom diversity.</title>
        <authorList>
            <person name="Reynolds H.T."/>
            <person name="Vijayakumar V."/>
            <person name="Gluck-Thaler E."/>
            <person name="Korotkin H.B."/>
            <person name="Matheny P.B."/>
            <person name="Slot J.C."/>
        </authorList>
    </citation>
    <scope>NUCLEOTIDE SEQUENCE [LARGE SCALE GENOMIC DNA]</scope>
    <source>
        <strain evidence="2 3">2629</strain>
    </source>
</reference>
<name>A0A409WLF1_9AGAR</name>
<dbReference type="OrthoDB" id="3033638at2759"/>
<feature type="compositionally biased region" description="Low complexity" evidence="1">
    <location>
        <begin position="408"/>
        <end position="420"/>
    </location>
</feature>
<dbReference type="CDD" id="cd00084">
    <property type="entry name" value="HMG-box_SF"/>
    <property type="match status" value="1"/>
</dbReference>
<dbReference type="Gene3D" id="1.10.30.10">
    <property type="entry name" value="High mobility group box domain"/>
    <property type="match status" value="1"/>
</dbReference>
<evidence type="ECO:0000313" key="3">
    <source>
        <dbReference type="Proteomes" id="UP000284842"/>
    </source>
</evidence>